<sequence length="153" mass="16538">MKPQRRQRLWVVASIVALSGVAVGLALIALQDNVNFFYSPAQIAAGEAPVGRTLRGGGMVKEGSVNREEGDLGVTFVISDLKGSEVSVHYEGILPDLFREGQGVVAIGQLDEERVLIASEVLAKHDENYMPPEVAEVIKDAHLNTDLDTFQPL</sequence>
<dbReference type="GO" id="GO:0005886">
    <property type="term" value="C:plasma membrane"/>
    <property type="evidence" value="ECO:0007669"/>
    <property type="project" value="UniProtKB-SubCell"/>
</dbReference>
<evidence type="ECO:0000256" key="5">
    <source>
        <dbReference type="ARBA" id="ARBA00022692"/>
    </source>
</evidence>
<dbReference type="GO" id="GO:0046872">
    <property type="term" value="F:metal ion binding"/>
    <property type="evidence" value="ECO:0007669"/>
    <property type="project" value="UniProtKB-KW"/>
</dbReference>
<evidence type="ECO:0000256" key="10">
    <source>
        <dbReference type="ARBA" id="ARBA00023004"/>
    </source>
</evidence>
<accession>A0A2A5WVV1</accession>
<evidence type="ECO:0000256" key="14">
    <source>
        <dbReference type="PIRSR" id="PIRSR604329-50"/>
    </source>
</evidence>
<dbReference type="NCBIfam" id="NF009731">
    <property type="entry name" value="PRK13254.1-5"/>
    <property type="match status" value="1"/>
</dbReference>
<evidence type="ECO:0000313" key="16">
    <source>
        <dbReference type="EMBL" id="PDH40619.1"/>
    </source>
</evidence>
<evidence type="ECO:0000256" key="3">
    <source>
        <dbReference type="ARBA" id="ARBA00022519"/>
    </source>
</evidence>
<feature type="transmembrane region" description="Helical" evidence="15">
    <location>
        <begin position="9"/>
        <end position="30"/>
    </location>
</feature>
<keyword evidence="11 13" id="KW-0472">Membrane</keyword>
<keyword evidence="10 13" id="KW-0408">Iron</keyword>
<evidence type="ECO:0000256" key="15">
    <source>
        <dbReference type="SAM" id="Phobius"/>
    </source>
</evidence>
<dbReference type="PANTHER" id="PTHR34128:SF2">
    <property type="entry name" value="CYTOCHROME C-TYPE BIOGENESIS PROTEIN CCME HOMOLOG, MITOCHONDRIAL"/>
    <property type="match status" value="1"/>
</dbReference>
<dbReference type="Proteomes" id="UP000219327">
    <property type="component" value="Unassembled WGS sequence"/>
</dbReference>
<keyword evidence="4 13" id="KW-0349">Heme</keyword>
<evidence type="ECO:0000256" key="4">
    <source>
        <dbReference type="ARBA" id="ARBA00022617"/>
    </source>
</evidence>
<proteinExistence type="inferred from homology"/>
<evidence type="ECO:0000256" key="9">
    <source>
        <dbReference type="ARBA" id="ARBA00022989"/>
    </source>
</evidence>
<feature type="topological domain" description="Extracellular" evidence="13">
    <location>
        <begin position="30"/>
        <end position="153"/>
    </location>
</feature>
<dbReference type="InterPro" id="IPR036127">
    <property type="entry name" value="CcmE-like_sf"/>
</dbReference>
<evidence type="ECO:0000256" key="13">
    <source>
        <dbReference type="HAMAP-Rule" id="MF_01959"/>
    </source>
</evidence>
<evidence type="ECO:0000256" key="2">
    <source>
        <dbReference type="ARBA" id="ARBA00022475"/>
    </source>
</evidence>
<dbReference type="AlphaFoldDB" id="A0A2A5WVV1"/>
<dbReference type="NCBIfam" id="NF009727">
    <property type="entry name" value="PRK13254.1-1"/>
    <property type="match status" value="1"/>
</dbReference>
<dbReference type="Gene3D" id="2.40.50.140">
    <property type="entry name" value="Nucleic acid-binding proteins"/>
    <property type="match status" value="1"/>
</dbReference>
<keyword evidence="3" id="KW-0997">Cell inner membrane</keyword>
<feature type="topological domain" description="Cytoplasmic" evidence="13">
    <location>
        <begin position="1"/>
        <end position="8"/>
    </location>
</feature>
<evidence type="ECO:0000256" key="1">
    <source>
        <dbReference type="ARBA" id="ARBA00004533"/>
    </source>
</evidence>
<organism evidence="16 17">
    <name type="scientific">OM182 bacterium MED-G24</name>
    <dbReference type="NCBI Taxonomy" id="1986255"/>
    <lineage>
        <taxon>Bacteria</taxon>
        <taxon>Pseudomonadati</taxon>
        <taxon>Pseudomonadota</taxon>
        <taxon>Gammaproteobacteria</taxon>
        <taxon>OMG group</taxon>
        <taxon>OM182 clade</taxon>
    </lineage>
</organism>
<feature type="binding site" description="axial binding residue" evidence="13 14">
    <location>
        <position position="129"/>
    </location>
    <ligand>
        <name>heme</name>
        <dbReference type="ChEBI" id="CHEBI:30413"/>
    </ligand>
    <ligandPart>
        <name>Fe</name>
        <dbReference type="ChEBI" id="CHEBI:18248"/>
    </ligandPart>
</feature>
<comment type="subcellular location">
    <subcellularLocation>
        <location evidence="1">Cell inner membrane</location>
    </subcellularLocation>
    <subcellularLocation>
        <location evidence="13">Cell membrane</location>
        <topology evidence="13">Single-pass type II membrane protein</topology>
    </subcellularLocation>
</comment>
<feature type="binding site" description="covalent" evidence="13 14">
    <location>
        <position position="125"/>
    </location>
    <ligand>
        <name>heme</name>
        <dbReference type="ChEBI" id="CHEBI:30413"/>
    </ligand>
</feature>
<dbReference type="GO" id="GO:0020037">
    <property type="term" value="F:heme binding"/>
    <property type="evidence" value="ECO:0007669"/>
    <property type="project" value="InterPro"/>
</dbReference>
<comment type="function">
    <text evidence="12 13">Heme chaperone required for the biogenesis of c-type cytochromes. Transiently binds heme delivered by CcmC and transfers the heme to apo-cytochromes in a process facilitated by CcmF and CcmH.</text>
</comment>
<dbReference type="GO" id="GO:0017004">
    <property type="term" value="P:cytochrome complex assembly"/>
    <property type="evidence" value="ECO:0007669"/>
    <property type="project" value="UniProtKB-KW"/>
</dbReference>
<dbReference type="InterPro" id="IPR012340">
    <property type="entry name" value="NA-bd_OB-fold"/>
</dbReference>
<name>A0A2A5WVV1_9GAMM</name>
<keyword evidence="6 13" id="KW-0479">Metal-binding</keyword>
<dbReference type="Pfam" id="PF03100">
    <property type="entry name" value="CcmE"/>
    <property type="match status" value="1"/>
</dbReference>
<evidence type="ECO:0000256" key="7">
    <source>
        <dbReference type="ARBA" id="ARBA00022748"/>
    </source>
</evidence>
<keyword evidence="5 13" id="KW-0812">Transmembrane</keyword>
<dbReference type="InterPro" id="IPR004329">
    <property type="entry name" value="CcmE"/>
</dbReference>
<dbReference type="GO" id="GO:0017003">
    <property type="term" value="P:protein-heme linkage"/>
    <property type="evidence" value="ECO:0007669"/>
    <property type="project" value="UniProtKB-UniRule"/>
</dbReference>
<comment type="similarity">
    <text evidence="13">Belongs to the CcmE/CycJ family.</text>
</comment>
<gene>
    <name evidence="13" type="primary">ccmE</name>
    <name evidence="13" type="synonym">cycJ</name>
    <name evidence="16" type="ORF">CNE99_03295</name>
</gene>
<dbReference type="FunFam" id="2.40.50.140:FF:000104">
    <property type="entry name" value="Cytochrome c-type biogenesis protein CcmE"/>
    <property type="match status" value="1"/>
</dbReference>
<evidence type="ECO:0000256" key="12">
    <source>
        <dbReference type="ARBA" id="ARBA00056663"/>
    </source>
</evidence>
<keyword evidence="2 13" id="KW-1003">Cell membrane</keyword>
<comment type="caution">
    <text evidence="16">The sequence shown here is derived from an EMBL/GenBank/DDBJ whole genome shotgun (WGS) entry which is preliminary data.</text>
</comment>
<dbReference type="SUPFAM" id="SSF82093">
    <property type="entry name" value="Heme chaperone CcmE"/>
    <property type="match status" value="1"/>
</dbReference>
<evidence type="ECO:0000256" key="8">
    <source>
        <dbReference type="ARBA" id="ARBA00022968"/>
    </source>
</evidence>
<dbReference type="NCBIfam" id="NF009729">
    <property type="entry name" value="PRK13254.1-3"/>
    <property type="match status" value="1"/>
</dbReference>
<dbReference type="PANTHER" id="PTHR34128">
    <property type="entry name" value="CYTOCHROME C-TYPE BIOGENESIS PROTEIN CCME HOMOLOG, MITOCHONDRIAL"/>
    <property type="match status" value="1"/>
</dbReference>
<dbReference type="HAMAP" id="MF_01959">
    <property type="entry name" value="CcmE"/>
    <property type="match status" value="1"/>
</dbReference>
<keyword evidence="8 13" id="KW-0735">Signal-anchor</keyword>
<keyword evidence="7 13" id="KW-0201">Cytochrome c-type biogenesis</keyword>
<evidence type="ECO:0000256" key="6">
    <source>
        <dbReference type="ARBA" id="ARBA00022723"/>
    </source>
</evidence>
<keyword evidence="9 13" id="KW-1133">Transmembrane helix</keyword>
<evidence type="ECO:0000313" key="17">
    <source>
        <dbReference type="Proteomes" id="UP000219327"/>
    </source>
</evidence>
<dbReference type="EMBL" id="NTKD01000010">
    <property type="protein sequence ID" value="PDH40619.1"/>
    <property type="molecule type" value="Genomic_DNA"/>
</dbReference>
<protein>
    <recommendedName>
        <fullName evidence="13">Cytochrome c-type biogenesis protein CcmE</fullName>
    </recommendedName>
    <alternativeName>
        <fullName evidence="13">Cytochrome c maturation protein E</fullName>
    </alternativeName>
    <alternativeName>
        <fullName evidence="13">Heme chaperone CcmE</fullName>
    </alternativeName>
</protein>
<reference evidence="16 17" key="1">
    <citation type="submission" date="2017-08" db="EMBL/GenBank/DDBJ databases">
        <title>Fine stratification of microbial communities through a metagenomic profile of the photic zone.</title>
        <authorList>
            <person name="Haro-Moreno J.M."/>
            <person name="Lopez-Perez M."/>
            <person name="De La Torre J."/>
            <person name="Picazo A."/>
            <person name="Camacho A."/>
            <person name="Rodriguez-Valera F."/>
        </authorList>
    </citation>
    <scope>NUCLEOTIDE SEQUENCE [LARGE SCALE GENOMIC DNA]</scope>
    <source>
        <strain evidence="16">MED-G24</strain>
    </source>
</reference>
<evidence type="ECO:0000256" key="11">
    <source>
        <dbReference type="ARBA" id="ARBA00023136"/>
    </source>
</evidence>